<dbReference type="Proteomes" id="UP000255129">
    <property type="component" value="Unassembled WGS sequence"/>
</dbReference>
<protein>
    <recommendedName>
        <fullName evidence="4">Adhesin</fullName>
    </recommendedName>
</protein>
<dbReference type="Gene3D" id="2.60.40.1090">
    <property type="entry name" value="Fimbrial-type adhesion domain"/>
    <property type="match status" value="1"/>
</dbReference>
<organism evidence="2 3">
    <name type="scientific">Providencia rustigianii</name>
    <dbReference type="NCBI Taxonomy" id="158850"/>
    <lineage>
        <taxon>Bacteria</taxon>
        <taxon>Pseudomonadati</taxon>
        <taxon>Pseudomonadota</taxon>
        <taxon>Gammaproteobacteria</taxon>
        <taxon>Enterobacterales</taxon>
        <taxon>Morganellaceae</taxon>
        <taxon>Providencia</taxon>
    </lineage>
</organism>
<dbReference type="OrthoDB" id="6466823at2"/>
<keyword evidence="1" id="KW-0732">Signal</keyword>
<dbReference type="InterPro" id="IPR036937">
    <property type="entry name" value="Adhesion_dom_fimbrial_sf"/>
</dbReference>
<dbReference type="EMBL" id="UGUA01000002">
    <property type="protein sequence ID" value="SUC34376.1"/>
    <property type="molecule type" value="Genomic_DNA"/>
</dbReference>
<evidence type="ECO:0008006" key="4">
    <source>
        <dbReference type="Google" id="ProtNLM"/>
    </source>
</evidence>
<evidence type="ECO:0000313" key="3">
    <source>
        <dbReference type="Proteomes" id="UP000255129"/>
    </source>
</evidence>
<dbReference type="GO" id="GO:0009289">
    <property type="term" value="C:pilus"/>
    <property type="evidence" value="ECO:0007669"/>
    <property type="project" value="InterPro"/>
</dbReference>
<sequence length="354" mass="39053">MLKIKPIAKVFYLAGSLLLPMTVHADYAAQIIDPSSGYVLKVDNNSTVDPTPYKGSDGQNYYQVGDPITLDSTSAQASGMVKCVGRRWGGNSTQILSTNSFHRLFMYVPTTGISIGGKETYRINSNVVMTVEADIMQWTNRGAGVCSLAYEDTKYEVPMFNSQFPITMTFYINERIIDGQLMIYGMDLAGYVRAFTDPLSTPPFNSWPLNEVSVPLRLATSQINVGAMCSTSTSSGDKAVLNLRHGQLNSLNYDSRTNGQVTYSCLFSSSTKVRLRLDYASDEDPQKRLPMTNNANDKIYSALTIIDQETGQSGQELRTEIYANKTFEIISHLQGENAAAGDYHGSAWLIATYE</sequence>
<accession>A0A379G0D5</accession>
<dbReference type="AlphaFoldDB" id="A0A379G0D5"/>
<dbReference type="RefSeq" id="WP_006815991.1">
    <property type="nucleotide sequence ID" value="NZ_CABLCG010000070.1"/>
</dbReference>
<reference evidence="2 3" key="1">
    <citation type="submission" date="2018-06" db="EMBL/GenBank/DDBJ databases">
        <authorList>
            <consortium name="Pathogen Informatics"/>
            <person name="Doyle S."/>
        </authorList>
    </citation>
    <scope>NUCLEOTIDE SEQUENCE [LARGE SCALE GENOMIC DNA]</scope>
    <source>
        <strain evidence="2 3">NCTC12026</strain>
    </source>
</reference>
<evidence type="ECO:0000256" key="1">
    <source>
        <dbReference type="SAM" id="SignalP"/>
    </source>
</evidence>
<feature type="signal peptide" evidence="1">
    <location>
        <begin position="1"/>
        <end position="25"/>
    </location>
</feature>
<name>A0A379G0D5_9GAMM</name>
<gene>
    <name evidence="2" type="ORF">NCTC12026_00713</name>
</gene>
<dbReference type="GO" id="GO:0007155">
    <property type="term" value="P:cell adhesion"/>
    <property type="evidence" value="ECO:0007669"/>
    <property type="project" value="InterPro"/>
</dbReference>
<feature type="chain" id="PRO_5016624300" description="Adhesin" evidence="1">
    <location>
        <begin position="26"/>
        <end position="354"/>
    </location>
</feature>
<evidence type="ECO:0000313" key="2">
    <source>
        <dbReference type="EMBL" id="SUC34376.1"/>
    </source>
</evidence>
<proteinExistence type="predicted"/>